<proteinExistence type="predicted"/>
<reference evidence="3" key="1">
    <citation type="journal article" date="2015" name="Proc. Natl. Acad. Sci. U.S.A.">
        <title>Genome sequencing of adzuki bean (Vigna angularis) provides insight into high starch and low fat accumulation and domestication.</title>
        <authorList>
            <person name="Yang K."/>
            <person name="Tian Z."/>
            <person name="Chen C."/>
            <person name="Luo L."/>
            <person name="Zhao B."/>
            <person name="Wang Z."/>
            <person name="Yu L."/>
            <person name="Li Y."/>
            <person name="Sun Y."/>
            <person name="Li W."/>
            <person name="Chen Y."/>
            <person name="Li Y."/>
            <person name="Zhang Y."/>
            <person name="Ai D."/>
            <person name="Zhao J."/>
            <person name="Shang C."/>
            <person name="Ma Y."/>
            <person name="Wu B."/>
            <person name="Wang M."/>
            <person name="Gao L."/>
            <person name="Sun D."/>
            <person name="Zhang P."/>
            <person name="Guo F."/>
            <person name="Wang W."/>
            <person name="Li Y."/>
            <person name="Wang J."/>
            <person name="Varshney R.K."/>
            <person name="Wang J."/>
            <person name="Ling H.Q."/>
            <person name="Wan P."/>
        </authorList>
    </citation>
    <scope>NUCLEOTIDE SEQUENCE</scope>
    <source>
        <strain evidence="3">cv. Jingnong 6</strain>
    </source>
</reference>
<accession>A0A0L9VQ78</accession>
<keyword evidence="1" id="KW-1133">Transmembrane helix</keyword>
<protein>
    <submittedName>
        <fullName evidence="2">Uncharacterized protein</fullName>
    </submittedName>
</protein>
<dbReference type="EMBL" id="CM003381">
    <property type="protein sequence ID" value="KOM57037.1"/>
    <property type="molecule type" value="Genomic_DNA"/>
</dbReference>
<keyword evidence="1" id="KW-0472">Membrane</keyword>
<sequence length="69" mass="7831">MRTLHWAFWVRLVVMQGTVASAFFVIVGASVSSMRVSRGRRDVSRCEDLVFQHLPGCKGLDRISYSNQD</sequence>
<gene>
    <name evidence="2" type="ORF">LR48_Vigan11g006900</name>
</gene>
<feature type="transmembrane region" description="Helical" evidence="1">
    <location>
        <begin position="6"/>
        <end position="31"/>
    </location>
</feature>
<name>A0A0L9VQ78_PHAAN</name>
<keyword evidence="1" id="KW-0812">Transmembrane</keyword>
<evidence type="ECO:0000313" key="3">
    <source>
        <dbReference type="Proteomes" id="UP000053144"/>
    </source>
</evidence>
<dbReference type="Proteomes" id="UP000053144">
    <property type="component" value="Chromosome 11"/>
</dbReference>
<dbReference type="AlphaFoldDB" id="A0A0L9VQ78"/>
<evidence type="ECO:0000256" key="1">
    <source>
        <dbReference type="SAM" id="Phobius"/>
    </source>
</evidence>
<evidence type="ECO:0000313" key="2">
    <source>
        <dbReference type="EMBL" id="KOM57037.1"/>
    </source>
</evidence>
<dbReference type="Gramene" id="KOM57037">
    <property type="protein sequence ID" value="KOM57037"/>
    <property type="gene ID" value="LR48_Vigan11g006900"/>
</dbReference>
<organism evidence="2 3">
    <name type="scientific">Phaseolus angularis</name>
    <name type="common">Azuki bean</name>
    <name type="synonym">Vigna angularis</name>
    <dbReference type="NCBI Taxonomy" id="3914"/>
    <lineage>
        <taxon>Eukaryota</taxon>
        <taxon>Viridiplantae</taxon>
        <taxon>Streptophyta</taxon>
        <taxon>Embryophyta</taxon>
        <taxon>Tracheophyta</taxon>
        <taxon>Spermatophyta</taxon>
        <taxon>Magnoliopsida</taxon>
        <taxon>eudicotyledons</taxon>
        <taxon>Gunneridae</taxon>
        <taxon>Pentapetalae</taxon>
        <taxon>rosids</taxon>
        <taxon>fabids</taxon>
        <taxon>Fabales</taxon>
        <taxon>Fabaceae</taxon>
        <taxon>Papilionoideae</taxon>
        <taxon>50 kb inversion clade</taxon>
        <taxon>NPAAA clade</taxon>
        <taxon>indigoferoid/millettioid clade</taxon>
        <taxon>Phaseoleae</taxon>
        <taxon>Vigna</taxon>
    </lineage>
</organism>